<comment type="caution">
    <text evidence="1">The sequence shown here is derived from an EMBL/GenBank/DDBJ whole genome shotgun (WGS) entry which is preliminary data.</text>
</comment>
<dbReference type="AlphaFoldDB" id="A0A4Y8SGZ4"/>
<name>A0A4Y8SGZ4_9SPHI</name>
<protein>
    <recommendedName>
        <fullName evidence="3">Transcriptional repressor</fullName>
    </recommendedName>
</protein>
<organism evidence="1 2">
    <name type="scientific">Mucilaginibacter psychrotolerans</name>
    <dbReference type="NCBI Taxonomy" id="1524096"/>
    <lineage>
        <taxon>Bacteria</taxon>
        <taxon>Pseudomonadati</taxon>
        <taxon>Bacteroidota</taxon>
        <taxon>Sphingobacteriia</taxon>
        <taxon>Sphingobacteriales</taxon>
        <taxon>Sphingobacteriaceae</taxon>
        <taxon>Mucilaginibacter</taxon>
    </lineage>
</organism>
<evidence type="ECO:0000313" key="2">
    <source>
        <dbReference type="Proteomes" id="UP000297540"/>
    </source>
</evidence>
<dbReference type="EMBL" id="SOZE01000008">
    <property type="protein sequence ID" value="TFF37951.1"/>
    <property type="molecule type" value="Genomic_DNA"/>
</dbReference>
<gene>
    <name evidence="1" type="ORF">E2R66_10210</name>
</gene>
<dbReference type="RefSeq" id="WP_133229200.1">
    <property type="nucleotide sequence ID" value="NZ_SOZE01000008.1"/>
</dbReference>
<keyword evidence="2" id="KW-1185">Reference proteome</keyword>
<accession>A0A4Y8SGZ4</accession>
<dbReference type="OrthoDB" id="9958241at2"/>
<evidence type="ECO:0000313" key="1">
    <source>
        <dbReference type="EMBL" id="TFF37951.1"/>
    </source>
</evidence>
<proteinExistence type="predicted"/>
<reference evidence="1 2" key="1">
    <citation type="journal article" date="2017" name="Int. J. Syst. Evol. Microbiol.">
        <title>Mucilaginibacterpsychrotolerans sp. nov., isolated from peatlands.</title>
        <authorList>
            <person name="Deng Y."/>
            <person name="Shen L."/>
            <person name="Xu B."/>
            <person name="Liu Y."/>
            <person name="Gu Z."/>
            <person name="Liu H."/>
            <person name="Zhou Y."/>
        </authorList>
    </citation>
    <scope>NUCLEOTIDE SEQUENCE [LARGE SCALE GENOMIC DNA]</scope>
    <source>
        <strain evidence="1 2">NH7-4</strain>
    </source>
</reference>
<dbReference type="Proteomes" id="UP000297540">
    <property type="component" value="Unassembled WGS sequence"/>
</dbReference>
<sequence length="81" mass="9818">MTYRQTSREQARELQARRHIWRAFFVLEDPIDPDSFISQLRKSDLTIERSQVYDTFALLIEYGFADRSRNESTDMTFYKCR</sequence>
<evidence type="ECO:0008006" key="3">
    <source>
        <dbReference type="Google" id="ProtNLM"/>
    </source>
</evidence>